<evidence type="ECO:0000256" key="9">
    <source>
        <dbReference type="SAM" id="SignalP"/>
    </source>
</evidence>
<organism evidence="10 11">
    <name type="scientific">Dipodomys ordii</name>
    <name type="common">Ord's kangaroo rat</name>
    <dbReference type="NCBI Taxonomy" id="10020"/>
    <lineage>
        <taxon>Eukaryota</taxon>
        <taxon>Metazoa</taxon>
        <taxon>Chordata</taxon>
        <taxon>Craniata</taxon>
        <taxon>Vertebrata</taxon>
        <taxon>Euteleostomi</taxon>
        <taxon>Mammalia</taxon>
        <taxon>Eutheria</taxon>
        <taxon>Euarchontoglires</taxon>
        <taxon>Glires</taxon>
        <taxon>Rodentia</taxon>
        <taxon>Castorimorpha</taxon>
        <taxon>Heteromyidae</taxon>
        <taxon>Dipodomyinae</taxon>
        <taxon>Dipodomys</taxon>
    </lineage>
</organism>
<keyword evidence="9" id="KW-0732">Signal</keyword>
<dbReference type="InterPro" id="IPR001195">
    <property type="entry name" value="Glycophorin"/>
</dbReference>
<dbReference type="Proteomes" id="UP000081671">
    <property type="component" value="Unplaced"/>
</dbReference>
<gene>
    <name evidence="11" type="primary">Gypa</name>
</gene>
<keyword evidence="5 8" id="KW-0472">Membrane</keyword>
<accession>A0A1S3G828</accession>
<dbReference type="CTD" id="2993"/>
<evidence type="ECO:0000313" key="11">
    <source>
        <dbReference type="RefSeq" id="XP_012884978.1"/>
    </source>
</evidence>
<evidence type="ECO:0000256" key="1">
    <source>
        <dbReference type="ARBA" id="ARBA00004167"/>
    </source>
</evidence>
<dbReference type="RefSeq" id="XP_012884978.1">
    <property type="nucleotide sequence ID" value="XM_013029524.1"/>
</dbReference>
<evidence type="ECO:0000256" key="3">
    <source>
        <dbReference type="ARBA" id="ARBA00022981"/>
    </source>
</evidence>
<dbReference type="GeneID" id="105995694"/>
<evidence type="ECO:0000256" key="2">
    <source>
        <dbReference type="ARBA" id="ARBA00022692"/>
    </source>
</evidence>
<feature type="transmembrane region" description="Helical" evidence="8">
    <location>
        <begin position="82"/>
        <end position="105"/>
    </location>
</feature>
<evidence type="ECO:0000256" key="5">
    <source>
        <dbReference type="ARBA" id="ARBA00023136"/>
    </source>
</evidence>
<feature type="signal peptide" evidence="9">
    <location>
        <begin position="1"/>
        <end position="32"/>
    </location>
</feature>
<dbReference type="Pfam" id="PF01102">
    <property type="entry name" value="Glycophorin_A"/>
    <property type="match status" value="1"/>
</dbReference>
<comment type="subcellular location">
    <subcellularLocation>
        <location evidence="1">Membrane</location>
        <topology evidence="1">Single-pass membrane protein</topology>
    </subcellularLocation>
</comment>
<reference evidence="11" key="1">
    <citation type="submission" date="2025-08" db="UniProtKB">
        <authorList>
            <consortium name="RefSeq"/>
        </authorList>
    </citation>
    <scope>IDENTIFICATION</scope>
    <source>
        <tissue evidence="11">Kidney</tissue>
    </source>
</reference>
<dbReference type="GO" id="GO:0005886">
    <property type="term" value="C:plasma membrane"/>
    <property type="evidence" value="ECO:0007669"/>
    <property type="project" value="TreeGrafter"/>
</dbReference>
<evidence type="ECO:0000256" key="8">
    <source>
        <dbReference type="SAM" id="Phobius"/>
    </source>
</evidence>
<keyword evidence="2 8" id="KW-0812">Transmembrane</keyword>
<keyword evidence="6" id="KW-0325">Glycoprotein</keyword>
<dbReference type="PANTHER" id="PTHR13813:SF3">
    <property type="entry name" value="GLYCOPHORIN-A"/>
    <property type="match status" value="1"/>
</dbReference>
<dbReference type="AlphaFoldDB" id="A0A1S3G828"/>
<evidence type="ECO:0000256" key="7">
    <source>
        <dbReference type="ARBA" id="ARBA00039521"/>
    </source>
</evidence>
<keyword evidence="10" id="KW-1185">Reference proteome</keyword>
<proteinExistence type="predicted"/>
<evidence type="ECO:0000256" key="4">
    <source>
        <dbReference type="ARBA" id="ARBA00022989"/>
    </source>
</evidence>
<evidence type="ECO:0000256" key="6">
    <source>
        <dbReference type="ARBA" id="ARBA00023180"/>
    </source>
</evidence>
<dbReference type="InParanoid" id="A0A1S3G828"/>
<feature type="chain" id="PRO_5010366697" description="Glycophorin-A" evidence="9">
    <location>
        <begin position="33"/>
        <end position="138"/>
    </location>
</feature>
<dbReference type="InterPro" id="IPR049535">
    <property type="entry name" value="GYPA_B"/>
</dbReference>
<evidence type="ECO:0000313" key="10">
    <source>
        <dbReference type="Proteomes" id="UP000081671"/>
    </source>
</evidence>
<keyword evidence="4 8" id="KW-1133">Transmembrane helix</keyword>
<keyword evidence="3" id="KW-0730">Sialic acid</keyword>
<dbReference type="PANTHER" id="PTHR13813">
    <property type="entry name" value="GLYCOPHORIN"/>
    <property type="match status" value="1"/>
</dbReference>
<sequence>MPGARQLATPTMCGTVLLAWLLCGSLFPLAIAQDDGKPTSTEVTPGADVRLRATVNATEHGVTPGPYPSGRNQLKHIFSEPVIIAIVFGVMFGIIGTILLISLLIKRLTKKNSVDMQPTFLPNTDVPLSSVTTVLQEE</sequence>
<dbReference type="KEGG" id="dord:105995694"/>
<protein>
    <recommendedName>
        <fullName evidence="7">Glycophorin-A</fullName>
    </recommendedName>
</protein>
<name>A0A1S3G828_DIPOR</name>
<dbReference type="OrthoDB" id="9629573at2759"/>
<dbReference type="Gene3D" id="1.20.5.70">
    <property type="match status" value="1"/>
</dbReference>